<comment type="caution">
    <text evidence="1">The sequence shown here is derived from an EMBL/GenBank/DDBJ whole genome shotgun (WGS) entry which is preliminary data.</text>
</comment>
<protein>
    <recommendedName>
        <fullName evidence="2">HTH cro/C1-type domain-containing protein</fullName>
    </recommendedName>
</protein>
<name>A0A5J4RXE5_9ZZZZ</name>
<dbReference type="EMBL" id="SNRY01000673">
    <property type="protein sequence ID" value="KAA6337760.1"/>
    <property type="molecule type" value="Genomic_DNA"/>
</dbReference>
<evidence type="ECO:0000313" key="1">
    <source>
        <dbReference type="EMBL" id="KAA6337760.1"/>
    </source>
</evidence>
<gene>
    <name evidence="1" type="ORF">EZS27_014189</name>
</gene>
<evidence type="ECO:0008006" key="2">
    <source>
        <dbReference type="Google" id="ProtNLM"/>
    </source>
</evidence>
<dbReference type="AlphaFoldDB" id="A0A5J4RXE5"/>
<sequence length="76" mass="8564">MENELKIMKESLPDGSFKAIATKVGCSYGTVYNVLNSKPSTKKSRYQRAILETAIQMVKENIATKQELEKIAQKLK</sequence>
<proteinExistence type="predicted"/>
<organism evidence="1">
    <name type="scientific">termite gut metagenome</name>
    <dbReference type="NCBI Taxonomy" id="433724"/>
    <lineage>
        <taxon>unclassified sequences</taxon>
        <taxon>metagenomes</taxon>
        <taxon>organismal metagenomes</taxon>
    </lineage>
</organism>
<accession>A0A5J4RXE5</accession>
<reference evidence="1" key="1">
    <citation type="submission" date="2019-03" db="EMBL/GenBank/DDBJ databases">
        <title>Single cell metagenomics reveals metabolic interactions within the superorganism composed of flagellate Streblomastix strix and complex community of Bacteroidetes bacteria on its surface.</title>
        <authorList>
            <person name="Treitli S.C."/>
            <person name="Kolisko M."/>
            <person name="Husnik F."/>
            <person name="Keeling P."/>
            <person name="Hampl V."/>
        </authorList>
    </citation>
    <scope>NUCLEOTIDE SEQUENCE</scope>
    <source>
        <strain evidence="1">STM</strain>
    </source>
</reference>